<dbReference type="EMBL" id="SMFR01000002">
    <property type="protein sequence ID" value="TCJ97183.1"/>
    <property type="molecule type" value="Genomic_DNA"/>
</dbReference>
<accession>A0A4R1FR48</accession>
<feature type="domain" description="HTH araC/xylS-type" evidence="4">
    <location>
        <begin position="226"/>
        <end position="324"/>
    </location>
</feature>
<dbReference type="GO" id="GO:0043565">
    <property type="term" value="F:sequence-specific DNA binding"/>
    <property type="evidence" value="ECO:0007669"/>
    <property type="project" value="InterPro"/>
</dbReference>
<evidence type="ECO:0000259" key="4">
    <source>
        <dbReference type="PROSITE" id="PS01124"/>
    </source>
</evidence>
<dbReference type="InterPro" id="IPR050204">
    <property type="entry name" value="AraC_XylS_family_regulators"/>
</dbReference>
<dbReference type="AlphaFoldDB" id="A0A4R1FR48"/>
<dbReference type="PANTHER" id="PTHR46796">
    <property type="entry name" value="HTH-TYPE TRANSCRIPTIONAL ACTIVATOR RHAS-RELATED"/>
    <property type="match status" value="1"/>
</dbReference>
<keyword evidence="6" id="KW-1185">Reference proteome</keyword>
<dbReference type="InterPro" id="IPR018060">
    <property type="entry name" value="HTH_AraC"/>
</dbReference>
<reference evidence="5 6" key="1">
    <citation type="submission" date="2019-03" db="EMBL/GenBank/DDBJ databases">
        <title>Genomic Encyclopedia of Type Strains, Phase IV (KMG-IV): sequencing the most valuable type-strain genomes for metagenomic binning, comparative biology and taxonomic classification.</title>
        <authorList>
            <person name="Goeker M."/>
        </authorList>
    </citation>
    <scope>NUCLEOTIDE SEQUENCE [LARGE SCALE GENOMIC DNA]</scope>
    <source>
        <strain evidence="5 6">DSM 44684</strain>
    </source>
</reference>
<dbReference type="SUPFAM" id="SSF46689">
    <property type="entry name" value="Homeodomain-like"/>
    <property type="match status" value="2"/>
</dbReference>
<dbReference type="Pfam" id="PF12852">
    <property type="entry name" value="Cupin_6"/>
    <property type="match status" value="1"/>
</dbReference>
<gene>
    <name evidence="5" type="ORF">DFR71_3219</name>
</gene>
<dbReference type="SMART" id="SM00342">
    <property type="entry name" value="HTH_ARAC"/>
    <property type="match status" value="1"/>
</dbReference>
<dbReference type="GO" id="GO:0003700">
    <property type="term" value="F:DNA-binding transcription factor activity"/>
    <property type="evidence" value="ECO:0007669"/>
    <property type="project" value="InterPro"/>
</dbReference>
<keyword evidence="3" id="KW-0804">Transcription</keyword>
<dbReference type="Proteomes" id="UP000294856">
    <property type="component" value="Unassembled WGS sequence"/>
</dbReference>
<dbReference type="Pfam" id="PF12833">
    <property type="entry name" value="HTH_18"/>
    <property type="match status" value="1"/>
</dbReference>
<evidence type="ECO:0000256" key="1">
    <source>
        <dbReference type="ARBA" id="ARBA00023015"/>
    </source>
</evidence>
<evidence type="ECO:0000313" key="6">
    <source>
        <dbReference type="Proteomes" id="UP000294856"/>
    </source>
</evidence>
<name>A0A4R1FR48_9NOCA</name>
<proteinExistence type="predicted"/>
<dbReference type="PROSITE" id="PS01124">
    <property type="entry name" value="HTH_ARAC_FAMILY_2"/>
    <property type="match status" value="1"/>
</dbReference>
<dbReference type="InterPro" id="IPR032783">
    <property type="entry name" value="AraC_lig"/>
</dbReference>
<evidence type="ECO:0000256" key="3">
    <source>
        <dbReference type="ARBA" id="ARBA00023163"/>
    </source>
</evidence>
<sequence length="347" mass="36969">MHVRSSDRAGRYDREVDALAELLYGTRARGAAFGRSILEPPWSLRFVGGAPLTLTTMLSGEAWIVPDSEAPVHIHPGDVAIVTGSSPHTVADSTTTAPTIEVRGSDQCVTSDGIDITDVIRLDLRTCGEHYEGSAVLVTGMYEVRGEIIGRLLSALPPVLVVPSDGRASPLLDLLGEEVERVGPGHQVVIDRMLDLLLVHTVRRWFERPEAEVPGWYRALGDPVVGAALRLLHDAPAQPWTVGSLAGKVGLSRSSLSAKFTALVGEPPMTYLAELRVTLASDLLSATDATVGSVARQVGYADAFALSTAFKRIRGIRPTDVRAAVCKQSEGCHGTGGKKPTPMKNAT</sequence>
<dbReference type="STRING" id="1210063.GCA_001612665_00880"/>
<organism evidence="5 6">
    <name type="scientific">Nocardia alba</name>
    <dbReference type="NCBI Taxonomy" id="225051"/>
    <lineage>
        <taxon>Bacteria</taxon>
        <taxon>Bacillati</taxon>
        <taxon>Actinomycetota</taxon>
        <taxon>Actinomycetes</taxon>
        <taxon>Mycobacteriales</taxon>
        <taxon>Nocardiaceae</taxon>
        <taxon>Nocardia</taxon>
    </lineage>
</organism>
<keyword evidence="2" id="KW-0238">DNA-binding</keyword>
<dbReference type="InterPro" id="IPR009057">
    <property type="entry name" value="Homeodomain-like_sf"/>
</dbReference>
<evidence type="ECO:0000313" key="5">
    <source>
        <dbReference type="EMBL" id="TCJ97183.1"/>
    </source>
</evidence>
<comment type="caution">
    <text evidence="5">The sequence shown here is derived from an EMBL/GenBank/DDBJ whole genome shotgun (WGS) entry which is preliminary data.</text>
</comment>
<keyword evidence="1" id="KW-0805">Transcription regulation</keyword>
<dbReference type="Gene3D" id="1.10.10.60">
    <property type="entry name" value="Homeodomain-like"/>
    <property type="match status" value="1"/>
</dbReference>
<protein>
    <submittedName>
        <fullName evidence="5">AraC family transcriptional regulator</fullName>
    </submittedName>
</protein>
<dbReference type="PANTHER" id="PTHR46796:SF13">
    <property type="entry name" value="HTH-TYPE TRANSCRIPTIONAL ACTIVATOR RHAS"/>
    <property type="match status" value="1"/>
</dbReference>
<evidence type="ECO:0000256" key="2">
    <source>
        <dbReference type="ARBA" id="ARBA00023125"/>
    </source>
</evidence>